<reference evidence="12" key="1">
    <citation type="submission" date="2025-08" db="UniProtKB">
        <authorList>
            <consortium name="RefSeq"/>
        </authorList>
    </citation>
    <scope>IDENTIFICATION</scope>
    <source>
        <tissue evidence="12">Tentacle</tissue>
    </source>
</reference>
<accession>A0A6P8INV5</accession>
<keyword evidence="9" id="KW-0040">ANK repeat</keyword>
<dbReference type="PANTHER" id="PTHR46677:SF1">
    <property type="entry name" value="SMC5-SMC6 COMPLEX LOCALIZATION FACTOR PROTEIN 1"/>
    <property type="match status" value="1"/>
</dbReference>
<keyword evidence="6" id="KW-0234">DNA repair</keyword>
<evidence type="ECO:0000256" key="1">
    <source>
        <dbReference type="ARBA" id="ARBA00004123"/>
    </source>
</evidence>
<dbReference type="Gene3D" id="1.25.40.20">
    <property type="entry name" value="Ankyrin repeat-containing domain"/>
    <property type="match status" value="2"/>
</dbReference>
<dbReference type="Pfam" id="PF00533">
    <property type="entry name" value="BRCT"/>
    <property type="match status" value="1"/>
</dbReference>
<dbReference type="GO" id="GO:0005813">
    <property type="term" value="C:centrosome"/>
    <property type="evidence" value="ECO:0007669"/>
    <property type="project" value="UniProtKB-SubCell"/>
</dbReference>
<evidence type="ECO:0000313" key="11">
    <source>
        <dbReference type="Proteomes" id="UP000515163"/>
    </source>
</evidence>
<dbReference type="Pfam" id="PF00023">
    <property type="entry name" value="Ank"/>
    <property type="match status" value="1"/>
</dbReference>
<comment type="subcellular location">
    <subcellularLocation>
        <location evidence="2">Cytoplasm</location>
        <location evidence="2">Cytoskeleton</location>
        <location evidence="2">Microtubule organizing center</location>
        <location evidence="2">Centrosome</location>
    </subcellularLocation>
    <subcellularLocation>
        <location evidence="1">Nucleus</location>
    </subcellularLocation>
</comment>
<dbReference type="InterPro" id="IPR042479">
    <property type="entry name" value="Slf1"/>
</dbReference>
<evidence type="ECO:0000256" key="3">
    <source>
        <dbReference type="ARBA" id="ARBA00022490"/>
    </source>
</evidence>
<proteinExistence type="predicted"/>
<feature type="domain" description="BRCT" evidence="10">
    <location>
        <begin position="18"/>
        <end position="99"/>
    </location>
</feature>
<evidence type="ECO:0000256" key="2">
    <source>
        <dbReference type="ARBA" id="ARBA00004300"/>
    </source>
</evidence>
<keyword evidence="11" id="KW-1185">Reference proteome</keyword>
<dbReference type="GeneID" id="116303329"/>
<evidence type="ECO:0000256" key="7">
    <source>
        <dbReference type="ARBA" id="ARBA00023212"/>
    </source>
</evidence>
<keyword evidence="5" id="KW-0227">DNA damage</keyword>
<dbReference type="SUPFAM" id="SSF52113">
    <property type="entry name" value="BRCT domain"/>
    <property type="match status" value="1"/>
</dbReference>
<dbReference type="CDD" id="cd17738">
    <property type="entry name" value="BRCT_TopBP1_rpt7"/>
    <property type="match status" value="1"/>
</dbReference>
<dbReference type="SMART" id="SM00248">
    <property type="entry name" value="ANK"/>
    <property type="match status" value="3"/>
</dbReference>
<evidence type="ECO:0000256" key="6">
    <source>
        <dbReference type="ARBA" id="ARBA00023204"/>
    </source>
</evidence>
<sequence length="997" mass="111959">MAADLSRSQPEKRKRYHFLLSSFTQEEREELNNAIQTLGGIYTETPHFFSSSSHIVCKKPNRGEKFLCGCATGKWILNKDYIMDSAKAQRWLDEDAYEWNKDSNITGIPLDHVSAPMRWRKAYDVTQRGPFHGWRTLVVIKDAKRKIAYKRLLDAGQATVLNARPPFQANLVEKVTHVFAEKAMEKVVQCFLDAGIPCLSPDYIPEYILQDPIPSMDDFSILNYSNPKAIPKTVNREPTNRYITPVYPPGECGAPKTKSRISDIKMRNQGQKRQAEAILIEDHPSPPKKLKQIKNHEEIFPNWLEWHSTSPWVLNMDLTTCERPSNQAHLKSKKSVSTFPTYVVNAIDSYLEEEGHESIVLSTITSFLSSTRHPAPSLVYTIINRFLLKASTPQLASQAYMVLHHLVSLHPPPVRSYLYQQAMQSPISSSKGIVKAKSSAWEFLSDTFSLALEVKNGNYIKDASTSRQTRDNSLLLIKFLCGVLEKDFQAVKEKKEYSGGLYTHKESLIWNIIWPDGQGGSVNRAVRQLFKLLWISAKQSEEDNVKIQVLLALQGLVAMVAACFEYMDQSTLGTNTSGAKVGSRMVSLATELVLTCGRSHDQEGSLRMLLESCRPAWLKMKVLDIMLHSYDDCLVPQESKHLLAKGLCMEKIVCCYFFLLPVSSTTSPAMNVENTSPESDPITNKDASRHTALRLITDANTYHSISNDLHKEPAMKLKKLMVNKRNARGETPLHKAAIKNEPPKIRELIEAGADVNLTDHAGWTPLHEACNHGNEACVEEILKVRPLVYKTTRNEGMPGLYILASPCCGTTPLHDAVNNNHMNVAKLLLEAGGLPLLQATNKDGLTPLDVSVSEAMTTYLKTTERNLLNKTNQLHQTNKDGEQASILRVPSDKEYFKVLGKKGCKLAHISENCHVYLLLLSQLVQSYARLYNLGYIHRTGVNNDGISEKGLQEAMDGSIMCTFSSHVEKLKCHLNKVTSGYQLSTLCQSRLEAMKFI</sequence>
<dbReference type="SMART" id="SM00292">
    <property type="entry name" value="BRCT"/>
    <property type="match status" value="2"/>
</dbReference>
<gene>
    <name evidence="12" type="primary">LOC116303329</name>
</gene>
<organism evidence="11 12">
    <name type="scientific">Actinia tenebrosa</name>
    <name type="common">Australian red waratah sea anemone</name>
    <dbReference type="NCBI Taxonomy" id="6105"/>
    <lineage>
        <taxon>Eukaryota</taxon>
        <taxon>Metazoa</taxon>
        <taxon>Cnidaria</taxon>
        <taxon>Anthozoa</taxon>
        <taxon>Hexacorallia</taxon>
        <taxon>Actiniaria</taxon>
        <taxon>Actiniidae</taxon>
        <taxon>Actinia</taxon>
    </lineage>
</organism>
<dbReference type="Pfam" id="PF12796">
    <property type="entry name" value="Ank_2"/>
    <property type="match status" value="1"/>
</dbReference>
<dbReference type="GO" id="GO:0006281">
    <property type="term" value="P:DNA repair"/>
    <property type="evidence" value="ECO:0007669"/>
    <property type="project" value="UniProtKB-KW"/>
</dbReference>
<evidence type="ECO:0000259" key="10">
    <source>
        <dbReference type="PROSITE" id="PS50172"/>
    </source>
</evidence>
<dbReference type="GO" id="GO:1990166">
    <property type="term" value="P:protein localization to site of double-strand break"/>
    <property type="evidence" value="ECO:0007669"/>
    <property type="project" value="TreeGrafter"/>
</dbReference>
<dbReference type="GO" id="GO:2000781">
    <property type="term" value="P:positive regulation of double-strand break repair"/>
    <property type="evidence" value="ECO:0007669"/>
    <property type="project" value="InterPro"/>
</dbReference>
<dbReference type="InterPro" id="IPR036420">
    <property type="entry name" value="BRCT_dom_sf"/>
</dbReference>
<dbReference type="Pfam" id="PF23294">
    <property type="entry name" value="BRCT_TopB1_SLF1"/>
    <property type="match status" value="1"/>
</dbReference>
<dbReference type="SUPFAM" id="SSF48403">
    <property type="entry name" value="Ankyrin repeat"/>
    <property type="match status" value="1"/>
</dbReference>
<dbReference type="Proteomes" id="UP000515163">
    <property type="component" value="Unplaced"/>
</dbReference>
<dbReference type="InParanoid" id="A0A6P8INV5"/>
<dbReference type="InterPro" id="IPR049936">
    <property type="entry name" value="TopBP1_BRCT_8"/>
</dbReference>
<keyword evidence="8" id="KW-0539">Nucleus</keyword>
<dbReference type="PROSITE" id="PS50088">
    <property type="entry name" value="ANK_REPEAT"/>
    <property type="match status" value="2"/>
</dbReference>
<dbReference type="PROSITE" id="PS50172">
    <property type="entry name" value="BRCT"/>
    <property type="match status" value="1"/>
</dbReference>
<dbReference type="CDD" id="cd17728">
    <property type="entry name" value="BRCT_TopBP1_rpt8"/>
    <property type="match status" value="1"/>
</dbReference>
<feature type="repeat" description="ANK" evidence="9">
    <location>
        <begin position="808"/>
        <end position="832"/>
    </location>
</feature>
<dbReference type="FunCoup" id="A0A6P8INV5">
    <property type="interactions" value="1049"/>
</dbReference>
<keyword evidence="4" id="KW-0677">Repeat</keyword>
<evidence type="ECO:0000256" key="5">
    <source>
        <dbReference type="ARBA" id="ARBA00022763"/>
    </source>
</evidence>
<dbReference type="InterPro" id="IPR002110">
    <property type="entry name" value="Ankyrin_rpt"/>
</dbReference>
<dbReference type="InterPro" id="IPR001357">
    <property type="entry name" value="BRCT_dom"/>
</dbReference>
<dbReference type="AlphaFoldDB" id="A0A6P8INV5"/>
<dbReference type="KEGG" id="aten:116303329"/>
<dbReference type="OrthoDB" id="273147at2759"/>
<dbReference type="GO" id="GO:0005634">
    <property type="term" value="C:nucleus"/>
    <property type="evidence" value="ECO:0007669"/>
    <property type="project" value="UniProtKB-SubCell"/>
</dbReference>
<dbReference type="Gene3D" id="3.40.50.10190">
    <property type="entry name" value="BRCT domain"/>
    <property type="match status" value="2"/>
</dbReference>
<evidence type="ECO:0000313" key="12">
    <source>
        <dbReference type="RefSeq" id="XP_031568716.1"/>
    </source>
</evidence>
<protein>
    <submittedName>
        <fullName evidence="12">SMC5-SMC6 complex localization factor protein 1-like</fullName>
    </submittedName>
</protein>
<evidence type="ECO:0000256" key="8">
    <source>
        <dbReference type="ARBA" id="ARBA00023242"/>
    </source>
</evidence>
<dbReference type="PANTHER" id="PTHR46677">
    <property type="entry name" value="SMC5-SMC6 COMPLEX LOCALIZATION FACTOR PROTEIN 1"/>
    <property type="match status" value="1"/>
</dbReference>
<keyword evidence="7" id="KW-0206">Cytoskeleton</keyword>
<dbReference type="GO" id="GO:0035861">
    <property type="term" value="C:site of double-strand break"/>
    <property type="evidence" value="ECO:0007669"/>
    <property type="project" value="TreeGrafter"/>
</dbReference>
<keyword evidence="3" id="KW-0963">Cytoplasm</keyword>
<evidence type="ECO:0000256" key="4">
    <source>
        <dbReference type="ARBA" id="ARBA00022737"/>
    </source>
</evidence>
<evidence type="ECO:0000256" key="9">
    <source>
        <dbReference type="PROSITE-ProRule" id="PRU00023"/>
    </source>
</evidence>
<dbReference type="InterPro" id="IPR036770">
    <property type="entry name" value="Ankyrin_rpt-contain_sf"/>
</dbReference>
<dbReference type="RefSeq" id="XP_031568716.1">
    <property type="nucleotide sequence ID" value="XM_031712856.1"/>
</dbReference>
<dbReference type="PROSITE" id="PS50297">
    <property type="entry name" value="ANK_REP_REGION"/>
    <property type="match status" value="2"/>
</dbReference>
<dbReference type="FunFam" id="3.40.50.10190:FF:000018">
    <property type="entry name" value="DNA topoisomerase 2-binding protein 1"/>
    <property type="match status" value="1"/>
</dbReference>
<name>A0A6P8INV5_ACTTE</name>
<feature type="repeat" description="ANK" evidence="9">
    <location>
        <begin position="728"/>
        <end position="760"/>
    </location>
</feature>
<dbReference type="InterPro" id="IPR057595">
    <property type="entry name" value="TopB1_SLF1_BRCT"/>
</dbReference>